<dbReference type="HOGENOM" id="CLU_2069973_0_0_11"/>
<protein>
    <submittedName>
        <fullName evidence="1">Uncharacterized protein</fullName>
    </submittedName>
</protein>
<evidence type="ECO:0000313" key="1">
    <source>
        <dbReference type="EMBL" id="KDN82562.1"/>
    </source>
</evidence>
<accession>A0A066YN35</accession>
<sequence>MPLLGGRAGPNCGCWYGGWACGPGARVVAASCSCPGCAGAVAGAVKASRGPFCPLPRWITVPGWTAACWIRAPATKVPLVEPWSVNCQPAPSKLTVACRQETLASSNGKSDAGSRPMV</sequence>
<dbReference type="AlphaFoldDB" id="A0A066YN35"/>
<comment type="caution">
    <text evidence="1">The sequence shown here is derived from an EMBL/GenBank/DDBJ whole genome shotgun (WGS) entry which is preliminary data.</text>
</comment>
<reference evidence="1 2" key="1">
    <citation type="submission" date="2014-05" db="EMBL/GenBank/DDBJ databases">
        <title>Draft Genome Sequence of Kitasatospora cheerisanensis KCTC 2395.</title>
        <authorList>
            <person name="Nam D.H."/>
        </authorList>
    </citation>
    <scope>NUCLEOTIDE SEQUENCE [LARGE SCALE GENOMIC DNA]</scope>
    <source>
        <strain evidence="1 2">KCTC 2395</strain>
    </source>
</reference>
<dbReference type="PATRIC" id="fig|1348663.4.peg.5557"/>
<dbReference type="Proteomes" id="UP000027178">
    <property type="component" value="Unassembled WGS sequence"/>
</dbReference>
<proteinExistence type="predicted"/>
<gene>
    <name evidence="1" type="ORF">KCH_57400</name>
</gene>
<organism evidence="1 2">
    <name type="scientific">Kitasatospora cheerisanensis KCTC 2395</name>
    <dbReference type="NCBI Taxonomy" id="1348663"/>
    <lineage>
        <taxon>Bacteria</taxon>
        <taxon>Bacillati</taxon>
        <taxon>Actinomycetota</taxon>
        <taxon>Actinomycetes</taxon>
        <taxon>Kitasatosporales</taxon>
        <taxon>Streptomycetaceae</taxon>
        <taxon>Kitasatospora</taxon>
    </lineage>
</organism>
<keyword evidence="2" id="KW-1185">Reference proteome</keyword>
<evidence type="ECO:0000313" key="2">
    <source>
        <dbReference type="Proteomes" id="UP000027178"/>
    </source>
</evidence>
<name>A0A066YN35_9ACTN</name>
<dbReference type="EMBL" id="JNBY01000107">
    <property type="protein sequence ID" value="KDN82562.1"/>
    <property type="molecule type" value="Genomic_DNA"/>
</dbReference>